<dbReference type="Gene3D" id="3.60.15.10">
    <property type="entry name" value="Ribonuclease Z/Hydroxyacylglutathione hydrolase-like"/>
    <property type="match status" value="1"/>
</dbReference>
<dbReference type="KEGG" id="arac:E0W69_014720"/>
<keyword evidence="5" id="KW-0862">Zinc</keyword>
<keyword evidence="3" id="KW-0479">Metal-binding</keyword>
<dbReference type="RefSeq" id="WP_131330813.1">
    <property type="nucleotide sequence ID" value="NZ_CP044016.1"/>
</dbReference>
<name>A0A5P2G2Y8_9BACT</name>
<dbReference type="Pfam" id="PF00753">
    <property type="entry name" value="Lactamase_B"/>
    <property type="match status" value="1"/>
</dbReference>
<evidence type="ECO:0000256" key="5">
    <source>
        <dbReference type="ARBA" id="ARBA00022833"/>
    </source>
</evidence>
<dbReference type="GO" id="GO:0016787">
    <property type="term" value="F:hydrolase activity"/>
    <property type="evidence" value="ECO:0007669"/>
    <property type="project" value="UniProtKB-KW"/>
</dbReference>
<comment type="cofactor">
    <cofactor evidence="1">
        <name>Zn(2+)</name>
        <dbReference type="ChEBI" id="CHEBI:29105"/>
    </cofactor>
</comment>
<dbReference type="InterPro" id="IPR001279">
    <property type="entry name" value="Metallo-B-lactamas"/>
</dbReference>
<dbReference type="OrthoDB" id="9802248at2"/>
<dbReference type="EMBL" id="CP044016">
    <property type="protein sequence ID" value="QES89855.1"/>
    <property type="molecule type" value="Genomic_DNA"/>
</dbReference>
<dbReference type="AlphaFoldDB" id="A0A5P2G2Y8"/>
<feature type="domain" description="Metallo-beta-lactamase" evidence="6">
    <location>
        <begin position="76"/>
        <end position="279"/>
    </location>
</feature>
<evidence type="ECO:0000256" key="1">
    <source>
        <dbReference type="ARBA" id="ARBA00001947"/>
    </source>
</evidence>
<dbReference type="SUPFAM" id="SSF56281">
    <property type="entry name" value="Metallo-hydrolase/oxidoreductase"/>
    <property type="match status" value="1"/>
</dbReference>
<keyword evidence="4 7" id="KW-0378">Hydrolase</keyword>
<evidence type="ECO:0000256" key="3">
    <source>
        <dbReference type="ARBA" id="ARBA00022723"/>
    </source>
</evidence>
<reference evidence="7 8" key="1">
    <citation type="submission" date="2019-09" db="EMBL/GenBank/DDBJ databases">
        <title>Complete genome sequence of Arachidicoccus sp. B3-10 isolated from apple orchard soil.</title>
        <authorList>
            <person name="Kim H.S."/>
            <person name="Han K.-I."/>
            <person name="Suh M.K."/>
            <person name="Lee K.C."/>
            <person name="Eom M.K."/>
            <person name="Kim J.-S."/>
            <person name="Kang S.W."/>
            <person name="Sin Y."/>
            <person name="Lee J.-S."/>
        </authorList>
    </citation>
    <scope>NUCLEOTIDE SEQUENCE [LARGE SCALE GENOMIC DNA]</scope>
    <source>
        <strain evidence="7 8">B3-10</strain>
    </source>
</reference>
<proteinExistence type="inferred from homology"/>
<evidence type="ECO:0000313" key="7">
    <source>
        <dbReference type="EMBL" id="QES89855.1"/>
    </source>
</evidence>
<accession>A0A5P2G2Y8</accession>
<evidence type="ECO:0000256" key="2">
    <source>
        <dbReference type="ARBA" id="ARBA00007749"/>
    </source>
</evidence>
<evidence type="ECO:0000313" key="8">
    <source>
        <dbReference type="Proteomes" id="UP000292424"/>
    </source>
</evidence>
<dbReference type="PANTHER" id="PTHR42978">
    <property type="entry name" value="QUORUM-QUENCHING LACTONASE YTNP-RELATED-RELATED"/>
    <property type="match status" value="1"/>
</dbReference>
<protein>
    <submittedName>
        <fullName evidence="7">MBL fold metallo-hydrolase</fullName>
    </submittedName>
</protein>
<dbReference type="SMART" id="SM00849">
    <property type="entry name" value="Lactamase_B"/>
    <property type="match status" value="1"/>
</dbReference>
<keyword evidence="8" id="KW-1185">Reference proteome</keyword>
<evidence type="ECO:0000259" key="6">
    <source>
        <dbReference type="SMART" id="SM00849"/>
    </source>
</evidence>
<dbReference type="PANTHER" id="PTHR42978:SF7">
    <property type="entry name" value="METALLO-HYDROLASE RV2300C-RELATED"/>
    <property type="match status" value="1"/>
</dbReference>
<sequence>MTGIKKYIAFVTLFLVSKTYSQGIDYNDALLSKIRIASNSVPGKFASEIHYIKYAESPRTFAATVDGGDEKPYIQARTAYQLIYPDGTVMIDAGMDKKVHEFFGQGKVQPYFPSANDSIQKALLQAKKIIITHEHGDHVAGVLRTKHYKELAPKTIVTVQQMHTLSTKPQMPELKIDSSQWNDFDVVDFYDILPVAPSVVLIKAPGHTPGEIMVYTKLANGKEYIFTGDVSWSYIGIEEKKQKPAGQIKRIGENAEQIGFELNWLNQLPAKGIQLLVSHDDIVQPELLKKGIIKKGLQLN</sequence>
<dbReference type="Proteomes" id="UP000292424">
    <property type="component" value="Chromosome"/>
</dbReference>
<evidence type="ECO:0000256" key="4">
    <source>
        <dbReference type="ARBA" id="ARBA00022801"/>
    </source>
</evidence>
<dbReference type="InterPro" id="IPR051013">
    <property type="entry name" value="MBL_superfamily_lactonases"/>
</dbReference>
<gene>
    <name evidence="7" type="ORF">E0W69_014720</name>
</gene>
<dbReference type="GO" id="GO:0046872">
    <property type="term" value="F:metal ion binding"/>
    <property type="evidence" value="ECO:0007669"/>
    <property type="project" value="UniProtKB-KW"/>
</dbReference>
<dbReference type="InterPro" id="IPR036866">
    <property type="entry name" value="RibonucZ/Hydroxyglut_hydro"/>
</dbReference>
<organism evidence="7 8">
    <name type="scientific">Rhizosphaericola mali</name>
    <dbReference type="NCBI Taxonomy" id="2545455"/>
    <lineage>
        <taxon>Bacteria</taxon>
        <taxon>Pseudomonadati</taxon>
        <taxon>Bacteroidota</taxon>
        <taxon>Chitinophagia</taxon>
        <taxon>Chitinophagales</taxon>
        <taxon>Chitinophagaceae</taxon>
        <taxon>Rhizosphaericola</taxon>
    </lineage>
</organism>
<comment type="similarity">
    <text evidence="2">Belongs to the metallo-beta-lactamase superfamily.</text>
</comment>